<evidence type="ECO:0000313" key="4">
    <source>
        <dbReference type="Proteomes" id="UP001054889"/>
    </source>
</evidence>
<keyword evidence="4" id="KW-1185">Reference proteome</keyword>
<dbReference type="EMBL" id="BQKI01000001">
    <property type="protein sequence ID" value="GJM85751.1"/>
    <property type="molecule type" value="Genomic_DNA"/>
</dbReference>
<dbReference type="AlphaFoldDB" id="A0AAV5BFA0"/>
<protein>
    <submittedName>
        <fullName evidence="2">Uncharacterized protein</fullName>
    </submittedName>
</protein>
<dbReference type="EMBL" id="BQKI01000001">
    <property type="protein sequence ID" value="GJM85123.1"/>
    <property type="molecule type" value="Genomic_DNA"/>
</dbReference>
<gene>
    <name evidence="2" type="primary">ga00860</name>
    <name evidence="3" type="synonym">ga01547</name>
    <name evidence="2" type="ORF">PR202_ga00860</name>
    <name evidence="3" type="ORF">PR202_ga01547</name>
</gene>
<feature type="compositionally biased region" description="Basic and acidic residues" evidence="1">
    <location>
        <begin position="153"/>
        <end position="163"/>
    </location>
</feature>
<name>A0AAV5BFA0_ELECO</name>
<organism evidence="2 4">
    <name type="scientific">Eleusine coracana subsp. coracana</name>
    <dbReference type="NCBI Taxonomy" id="191504"/>
    <lineage>
        <taxon>Eukaryota</taxon>
        <taxon>Viridiplantae</taxon>
        <taxon>Streptophyta</taxon>
        <taxon>Embryophyta</taxon>
        <taxon>Tracheophyta</taxon>
        <taxon>Spermatophyta</taxon>
        <taxon>Magnoliopsida</taxon>
        <taxon>Liliopsida</taxon>
        <taxon>Poales</taxon>
        <taxon>Poaceae</taxon>
        <taxon>PACMAD clade</taxon>
        <taxon>Chloridoideae</taxon>
        <taxon>Cynodonteae</taxon>
        <taxon>Eleusininae</taxon>
        <taxon>Eleusine</taxon>
    </lineage>
</organism>
<comment type="caution">
    <text evidence="2">The sequence shown here is derived from an EMBL/GenBank/DDBJ whole genome shotgun (WGS) entry which is preliminary data.</text>
</comment>
<reference evidence="2" key="1">
    <citation type="journal article" date="2018" name="DNA Res.">
        <title>Multiple hybrid de novo genome assembly of finger millet, an orphan allotetraploid crop.</title>
        <authorList>
            <person name="Hatakeyama M."/>
            <person name="Aluri S."/>
            <person name="Balachadran M.T."/>
            <person name="Sivarajan S.R."/>
            <person name="Patrignani A."/>
            <person name="Gruter S."/>
            <person name="Poveda L."/>
            <person name="Shimizu-Inatsugi R."/>
            <person name="Baeten J."/>
            <person name="Francoijs K.J."/>
            <person name="Nataraja K.N."/>
            <person name="Reddy Y.A.N."/>
            <person name="Phadnis S."/>
            <person name="Ravikumar R.L."/>
            <person name="Schlapbach R."/>
            <person name="Sreeman S.M."/>
            <person name="Shimizu K.K."/>
        </authorList>
    </citation>
    <scope>NUCLEOTIDE SEQUENCE</scope>
</reference>
<evidence type="ECO:0000256" key="1">
    <source>
        <dbReference type="SAM" id="MobiDB-lite"/>
    </source>
</evidence>
<feature type="region of interest" description="Disordered" evidence="1">
    <location>
        <begin position="130"/>
        <end position="163"/>
    </location>
</feature>
<dbReference type="Proteomes" id="UP001054889">
    <property type="component" value="Unassembled WGS sequence"/>
</dbReference>
<evidence type="ECO:0000313" key="2">
    <source>
        <dbReference type="EMBL" id="GJM85123.1"/>
    </source>
</evidence>
<accession>A0AAV5BFA0</accession>
<proteinExistence type="predicted"/>
<feature type="compositionally biased region" description="Basic residues" evidence="1">
    <location>
        <begin position="133"/>
        <end position="146"/>
    </location>
</feature>
<reference evidence="2" key="2">
    <citation type="submission" date="2021-12" db="EMBL/GenBank/DDBJ databases">
        <title>Resequencing data analysis of finger millet.</title>
        <authorList>
            <person name="Hatakeyama M."/>
            <person name="Aluri S."/>
            <person name="Balachadran M.T."/>
            <person name="Sivarajan S.R."/>
            <person name="Poveda L."/>
            <person name="Shimizu-Inatsugi R."/>
            <person name="Schlapbach R."/>
            <person name="Sreeman S.M."/>
            <person name="Shimizu K.K."/>
        </authorList>
    </citation>
    <scope>NUCLEOTIDE SEQUENCE</scope>
</reference>
<sequence length="163" mass="17931">MKLQRQVSMTKLSNAARDLLVFMARTKLPLLAIGTALVAKCRKLWGGLITRRGEGGACPADDYFRWSYEFSCTATPVNALPVKLKRRPTSALAALHRWQASTGDDAGERRAQGRGRRRAIAGANRAVAGARSGRVRARDRRPRRGIHQLVPRAAEDAGREDAE</sequence>
<evidence type="ECO:0000313" key="3">
    <source>
        <dbReference type="EMBL" id="GJM85751.1"/>
    </source>
</evidence>